<sequence length="231" mass="25173">MTSWPERVAVLERLTKVGVLPTVNVETTVGNYVEIARALLEGGIPAMEILYRPVLSEIPIGRFEAIREIRRALAGTRFLIGCGTLQTAEDVSLAHAYGAQFVVSNAAAIEVVKAANTKGILVMPAAETQEEVRSLLPYNPLAIKLFMPSPLDVRDSTLRLQQFRGCFPRTGFAVTGGINLDNAAWFLQEGYLFVISGGMVKQDVVSRNAWKEISEAAEHFAAQVSVARKKG</sequence>
<evidence type="ECO:0000256" key="1">
    <source>
        <dbReference type="ARBA" id="ARBA00004761"/>
    </source>
</evidence>
<keyword evidence="5" id="KW-0119">Carbohydrate metabolism</keyword>
<accession>A0A7T5URF0</accession>
<dbReference type="PANTHER" id="PTHR30246">
    <property type="entry name" value="2-KETO-3-DEOXY-6-PHOSPHOGLUCONATE ALDOLASE"/>
    <property type="match status" value="1"/>
</dbReference>
<protein>
    <recommendedName>
        <fullName evidence="8">2-dehydro-3-deoxyphosphogluconate aldolase</fullName>
    </recommendedName>
</protein>
<dbReference type="Proteomes" id="UP000595618">
    <property type="component" value="Chromosome"/>
</dbReference>
<gene>
    <name evidence="6" type="ORF">HYW89_00765</name>
</gene>
<reference evidence="6 7" key="1">
    <citation type="submission" date="2020-07" db="EMBL/GenBank/DDBJ databases">
        <title>Huge and variable diversity of episymbiotic CPR bacteria and DPANN archaea in groundwater ecosystems.</title>
        <authorList>
            <person name="He C.Y."/>
            <person name="Keren R."/>
            <person name="Whittaker M."/>
            <person name="Farag I.F."/>
            <person name="Doudna J."/>
            <person name="Cate J.H.D."/>
            <person name="Banfield J.F."/>
        </authorList>
    </citation>
    <scope>NUCLEOTIDE SEQUENCE [LARGE SCALE GENOMIC DNA]</scope>
    <source>
        <strain evidence="6">NC_groundwater_541_Ag_S-0.1um_46_50</strain>
    </source>
</reference>
<comment type="subunit">
    <text evidence="3">Homotrimer.</text>
</comment>
<dbReference type="PANTHER" id="PTHR30246:SF1">
    <property type="entry name" value="2-DEHYDRO-3-DEOXY-6-PHOSPHOGALACTONATE ALDOLASE-RELATED"/>
    <property type="match status" value="1"/>
</dbReference>
<dbReference type="GO" id="GO:0016829">
    <property type="term" value="F:lyase activity"/>
    <property type="evidence" value="ECO:0007669"/>
    <property type="project" value="UniProtKB-KW"/>
</dbReference>
<dbReference type="AlphaFoldDB" id="A0A7T5URF0"/>
<dbReference type="SUPFAM" id="SSF51569">
    <property type="entry name" value="Aldolase"/>
    <property type="match status" value="1"/>
</dbReference>
<dbReference type="CDD" id="cd00452">
    <property type="entry name" value="KDPG_aldolase"/>
    <property type="match status" value="1"/>
</dbReference>
<dbReference type="InterPro" id="IPR000887">
    <property type="entry name" value="Aldlse_KDPG_KHG"/>
</dbReference>
<comment type="similarity">
    <text evidence="2">Belongs to the KHG/KDPG aldolase family.</text>
</comment>
<evidence type="ECO:0000313" key="7">
    <source>
        <dbReference type="Proteomes" id="UP000595618"/>
    </source>
</evidence>
<evidence type="ECO:0000256" key="5">
    <source>
        <dbReference type="ARBA" id="ARBA00023277"/>
    </source>
</evidence>
<evidence type="ECO:0000256" key="2">
    <source>
        <dbReference type="ARBA" id="ARBA00006906"/>
    </source>
</evidence>
<evidence type="ECO:0000313" key="6">
    <source>
        <dbReference type="EMBL" id="QQG45456.1"/>
    </source>
</evidence>
<dbReference type="Gene3D" id="3.20.20.70">
    <property type="entry name" value="Aldolase class I"/>
    <property type="match status" value="1"/>
</dbReference>
<dbReference type="EMBL" id="CP066690">
    <property type="protein sequence ID" value="QQG45456.1"/>
    <property type="molecule type" value="Genomic_DNA"/>
</dbReference>
<evidence type="ECO:0000256" key="3">
    <source>
        <dbReference type="ARBA" id="ARBA00011233"/>
    </source>
</evidence>
<comment type="pathway">
    <text evidence="1">Carbohydrate acid metabolism.</text>
</comment>
<organism evidence="6 7">
    <name type="scientific">Candidatus Sungiibacteriota bacterium</name>
    <dbReference type="NCBI Taxonomy" id="2750080"/>
    <lineage>
        <taxon>Bacteria</taxon>
        <taxon>Candidatus Sungiibacteriota</taxon>
    </lineage>
</organism>
<dbReference type="InterPro" id="IPR013785">
    <property type="entry name" value="Aldolase_TIM"/>
</dbReference>
<evidence type="ECO:0000256" key="4">
    <source>
        <dbReference type="ARBA" id="ARBA00023239"/>
    </source>
</evidence>
<keyword evidence="4" id="KW-0456">Lyase</keyword>
<name>A0A7T5URF0_9BACT</name>
<proteinExistence type="inferred from homology"/>
<evidence type="ECO:0008006" key="8">
    <source>
        <dbReference type="Google" id="ProtNLM"/>
    </source>
</evidence>
<dbReference type="Pfam" id="PF01081">
    <property type="entry name" value="Aldolase"/>
    <property type="match status" value="1"/>
</dbReference>